<gene>
    <name evidence="2" type="ORF">FRV6_02326</name>
</gene>
<reference evidence="3" key="1">
    <citation type="submission" date="2016-09" db="EMBL/GenBank/DDBJ databases">
        <authorList>
            <person name="Guldener U."/>
        </authorList>
    </citation>
    <scope>NUCLEOTIDE SEQUENCE [LARGE SCALE GENOMIC DNA]</scope>
    <source>
        <strain evidence="3">V64-1</strain>
    </source>
</reference>
<evidence type="ECO:0000256" key="1">
    <source>
        <dbReference type="SAM" id="MobiDB-lite"/>
    </source>
</evidence>
<organism evidence="2 3">
    <name type="scientific">Fusarium oxysporum</name>
    <name type="common">Fusarium vascular wilt</name>
    <dbReference type="NCBI Taxonomy" id="5507"/>
    <lineage>
        <taxon>Eukaryota</taxon>
        <taxon>Fungi</taxon>
        <taxon>Dikarya</taxon>
        <taxon>Ascomycota</taxon>
        <taxon>Pezizomycotina</taxon>
        <taxon>Sordariomycetes</taxon>
        <taxon>Hypocreomycetidae</taxon>
        <taxon>Hypocreales</taxon>
        <taxon>Nectriaceae</taxon>
        <taxon>Fusarium</taxon>
        <taxon>Fusarium oxysporum species complex</taxon>
    </lineage>
</organism>
<dbReference type="VEuPathDB" id="FungiDB:HZS61_003566"/>
<name>A0A2H3T8Q7_FUSOX</name>
<feature type="region of interest" description="Disordered" evidence="1">
    <location>
        <begin position="97"/>
        <end position="125"/>
    </location>
</feature>
<feature type="region of interest" description="Disordered" evidence="1">
    <location>
        <begin position="360"/>
        <end position="405"/>
    </location>
</feature>
<dbReference type="Proteomes" id="UP000219369">
    <property type="component" value="Unassembled WGS sequence"/>
</dbReference>
<evidence type="ECO:0000313" key="3">
    <source>
        <dbReference type="Proteomes" id="UP000219369"/>
    </source>
</evidence>
<sequence>MRKPSVQQPWKAHVPTVSEIEGPVAVGLIDVEVVLVVLVVVEEALEVVELLVVEVLELIVVVELARDVVLEVEDVVKMDELVVEDVIDEAATEVERDVATADATLDMDETPAGPPPTRELSDETIETPDDVVADEGRVMMEEAVNDDSALREGALGALKTLEGNVLDDATLADTELEIDEVVLVVVVEARELVEETVAKVVHAVEEVLELVLEEVVDEVQAVDREAELVVLVLAVAEALVAALLVEELRTELIEPPEIERLVAMLVEAKLPVEDVGTELEAEEEALLRPPAILPNTLREVLKELVELVDILLETGAEVELLAELVLLEALFEVELDTPLEEELPLAEAKVDEREALEELDAAPMLVDATEPEPDTERAALEEAATEEPTLLADDKAPIDVGNELL</sequence>
<dbReference type="OrthoDB" id="5106980at2759"/>
<accession>A0A2H3T8Q7</accession>
<proteinExistence type="predicted"/>
<dbReference type="AlphaFoldDB" id="A0A2H3T8Q7"/>
<protein>
    <submittedName>
        <fullName evidence="2">Uncharacterized protein</fullName>
    </submittedName>
</protein>
<dbReference type="EMBL" id="FMJY01000001">
    <property type="protein sequence ID" value="SCO78113.1"/>
    <property type="molecule type" value="Genomic_DNA"/>
</dbReference>
<evidence type="ECO:0000313" key="2">
    <source>
        <dbReference type="EMBL" id="SCO78113.1"/>
    </source>
</evidence>